<dbReference type="InterPro" id="IPR021109">
    <property type="entry name" value="Peptidase_aspartic_dom_sf"/>
</dbReference>
<dbReference type="Gene3D" id="2.40.70.10">
    <property type="entry name" value="Acid Proteases"/>
    <property type="match status" value="1"/>
</dbReference>
<accession>A0AA95BUE5</accession>
<evidence type="ECO:0000313" key="2">
    <source>
        <dbReference type="EMBL" id="UVQ96118.1"/>
    </source>
</evidence>
<evidence type="ECO:0000313" key="3">
    <source>
        <dbReference type="Proteomes" id="UP001060260"/>
    </source>
</evidence>
<dbReference type="Pfam" id="PF13975">
    <property type="entry name" value="gag-asp_proteas"/>
    <property type="match status" value="1"/>
</dbReference>
<keyword evidence="2" id="KW-0645">Protease</keyword>
<protein>
    <submittedName>
        <fullName evidence="2">Retroviral-like aspartic protease family protein</fullName>
    </submittedName>
</protein>
<feature type="signal peptide" evidence="1">
    <location>
        <begin position="1"/>
        <end position="18"/>
    </location>
</feature>
<proteinExistence type="predicted"/>
<dbReference type="AlphaFoldDB" id="A0AA95BUE5"/>
<dbReference type="Proteomes" id="UP001060260">
    <property type="component" value="Chromosome"/>
</dbReference>
<dbReference type="GO" id="GO:0008233">
    <property type="term" value="F:peptidase activity"/>
    <property type="evidence" value="ECO:0007669"/>
    <property type="project" value="UniProtKB-KW"/>
</dbReference>
<reference evidence="2" key="1">
    <citation type="submission" date="2022-08" db="EMBL/GenBank/DDBJ databases">
        <title>Genome Sequencing of Bacteroides fragilis Group Isolates with Nanopore Technology.</title>
        <authorList>
            <person name="Tisza M.J."/>
            <person name="Smith D."/>
            <person name="Dekker J.P."/>
        </authorList>
    </citation>
    <scope>NUCLEOTIDE SEQUENCE</scope>
    <source>
        <strain evidence="2">BFG-474</strain>
    </source>
</reference>
<keyword evidence="2" id="KW-0378">Hydrolase</keyword>
<sequence>MKKLFLLAAVLFSIPVFSQSADERIGILINQSDWFGLEENYPILKDSMQVDFLKLMSEIMIDYNFNRPDKAISGIRKLLTNHQNEIGGSNVLGMTILACQIDGLRGNYASAAQNAQSIIDQLKAQNAEKEAYEGLEQVFSFYSKLSSIPAPSITRPDCDVSVPIEIEKVKLPTSVEPKGWRGTTILIPVIINGKTYRFIFDTGAGTSFMSERFAKEVGVRILNDSLTINSTLPGAMNGQMGTVENMQIGSMIFHYPLITVAPPNALDSVMRVDAILGMDFINLFDELRIYPKEKKLSFLYHLHRSPLRDVT</sequence>
<dbReference type="GO" id="GO:0006508">
    <property type="term" value="P:proteolysis"/>
    <property type="evidence" value="ECO:0007669"/>
    <property type="project" value="UniProtKB-KW"/>
</dbReference>
<keyword evidence="1" id="KW-0732">Signal</keyword>
<name>A0AA95BUE5_9BACE</name>
<gene>
    <name evidence="2" type="ORF">NXW23_17595</name>
</gene>
<dbReference type="SUPFAM" id="SSF50630">
    <property type="entry name" value="Acid proteases"/>
    <property type="match status" value="1"/>
</dbReference>
<evidence type="ECO:0000256" key="1">
    <source>
        <dbReference type="SAM" id="SignalP"/>
    </source>
</evidence>
<dbReference type="InterPro" id="IPR034122">
    <property type="entry name" value="Retropepsin-like_bacterial"/>
</dbReference>
<feature type="chain" id="PRO_5041636232" evidence="1">
    <location>
        <begin position="19"/>
        <end position="311"/>
    </location>
</feature>
<dbReference type="EMBL" id="CP103166">
    <property type="protein sequence ID" value="UVQ96118.1"/>
    <property type="molecule type" value="Genomic_DNA"/>
</dbReference>
<organism evidence="2 3">
    <name type="scientific">Bacteroides caccae</name>
    <dbReference type="NCBI Taxonomy" id="47678"/>
    <lineage>
        <taxon>Bacteria</taxon>
        <taxon>Pseudomonadati</taxon>
        <taxon>Bacteroidota</taxon>
        <taxon>Bacteroidia</taxon>
        <taxon>Bacteroidales</taxon>
        <taxon>Bacteroidaceae</taxon>
        <taxon>Bacteroides</taxon>
    </lineage>
</organism>
<dbReference type="CDD" id="cd05483">
    <property type="entry name" value="retropepsin_like_bacteria"/>
    <property type="match status" value="1"/>
</dbReference>